<dbReference type="AlphaFoldDB" id="A0AAP0LJY4"/>
<dbReference type="EMBL" id="JBCGBO010000025">
    <property type="protein sequence ID" value="KAK9176476.1"/>
    <property type="molecule type" value="Genomic_DNA"/>
</dbReference>
<protein>
    <submittedName>
        <fullName evidence="1">Uncharacterized protein</fullName>
    </submittedName>
</protein>
<dbReference type="Proteomes" id="UP001428341">
    <property type="component" value="Unassembled WGS sequence"/>
</dbReference>
<sequence length="204" mass="22764">MARCATFPPPWLVLNGVSDEAVLQLIKARKCKPIVHKSSLTEELEQPVSDSLNDSSHNTQNIKGKEHGSIIQVDLRLKEHKYRQVLSSNELAPGPRKELWHFSSQKADLVADQNAEIASTSILTESCLLDAESQYKQLVWDWAAAPIQIEHPEFDDNFLGAMHLTYLMLAVIICGMEDVLYAINICGLTNISIPVSICNNNELL</sequence>
<gene>
    <name evidence="1" type="ORF">WN944_028493</name>
</gene>
<name>A0AAP0LJY4_9ROSI</name>
<evidence type="ECO:0000313" key="1">
    <source>
        <dbReference type="EMBL" id="KAK9176476.1"/>
    </source>
</evidence>
<reference evidence="1 2" key="1">
    <citation type="submission" date="2024-05" db="EMBL/GenBank/DDBJ databases">
        <title>Haplotype-resolved chromosome-level genome assembly of Huyou (Citrus changshanensis).</title>
        <authorList>
            <person name="Miao C."/>
            <person name="Chen W."/>
            <person name="Wu Y."/>
            <person name="Wang L."/>
            <person name="Zhao S."/>
            <person name="Grierson D."/>
            <person name="Xu C."/>
            <person name="Chen K."/>
        </authorList>
    </citation>
    <scope>NUCLEOTIDE SEQUENCE [LARGE SCALE GENOMIC DNA]</scope>
    <source>
        <strain evidence="1">01-14</strain>
        <tissue evidence="1">Leaf</tissue>
    </source>
</reference>
<accession>A0AAP0LJY4</accession>
<organism evidence="1 2">
    <name type="scientific">Citrus x changshan-huyou</name>
    <dbReference type="NCBI Taxonomy" id="2935761"/>
    <lineage>
        <taxon>Eukaryota</taxon>
        <taxon>Viridiplantae</taxon>
        <taxon>Streptophyta</taxon>
        <taxon>Embryophyta</taxon>
        <taxon>Tracheophyta</taxon>
        <taxon>Spermatophyta</taxon>
        <taxon>Magnoliopsida</taxon>
        <taxon>eudicotyledons</taxon>
        <taxon>Gunneridae</taxon>
        <taxon>Pentapetalae</taxon>
        <taxon>rosids</taxon>
        <taxon>malvids</taxon>
        <taxon>Sapindales</taxon>
        <taxon>Rutaceae</taxon>
        <taxon>Aurantioideae</taxon>
        <taxon>Citrus</taxon>
    </lineage>
</organism>
<keyword evidence="2" id="KW-1185">Reference proteome</keyword>
<evidence type="ECO:0000313" key="2">
    <source>
        <dbReference type="Proteomes" id="UP001428341"/>
    </source>
</evidence>
<comment type="caution">
    <text evidence="1">The sequence shown here is derived from an EMBL/GenBank/DDBJ whole genome shotgun (WGS) entry which is preliminary data.</text>
</comment>
<proteinExistence type="predicted"/>